<evidence type="ECO:0000313" key="3">
    <source>
        <dbReference type="Proteomes" id="UP000799537"/>
    </source>
</evidence>
<sequence>MASPRPRCNRRLSSAYSAPDKDPHDAGYAQEARENITDLLTRLQDPYGDMIRIHITDNKDGRPILLQRALIERVSPWLEKWVQQNMQQFGSRDLYMETGSETTRKMFLFCVVKRRVPRMEELELREDGGQEYQGSLIRVWTYAAETGIAEVQDAVMRRFWWLGGRGMGRR</sequence>
<evidence type="ECO:0000313" key="2">
    <source>
        <dbReference type="EMBL" id="KAF2163500.1"/>
    </source>
</evidence>
<dbReference type="GeneID" id="54561235"/>
<name>A0A6A6CBB7_ZASCE</name>
<proteinExistence type="predicted"/>
<organism evidence="2 3">
    <name type="scientific">Zasmidium cellare ATCC 36951</name>
    <dbReference type="NCBI Taxonomy" id="1080233"/>
    <lineage>
        <taxon>Eukaryota</taxon>
        <taxon>Fungi</taxon>
        <taxon>Dikarya</taxon>
        <taxon>Ascomycota</taxon>
        <taxon>Pezizomycotina</taxon>
        <taxon>Dothideomycetes</taxon>
        <taxon>Dothideomycetidae</taxon>
        <taxon>Mycosphaerellales</taxon>
        <taxon>Mycosphaerellaceae</taxon>
        <taxon>Zasmidium</taxon>
    </lineage>
</organism>
<gene>
    <name evidence="2" type="ORF">M409DRAFT_26111</name>
</gene>
<protein>
    <submittedName>
        <fullName evidence="2">Uncharacterized protein</fullName>
    </submittedName>
</protein>
<accession>A0A6A6CBB7</accession>
<dbReference type="RefSeq" id="XP_033664389.1">
    <property type="nucleotide sequence ID" value="XM_033807963.1"/>
</dbReference>
<dbReference type="Proteomes" id="UP000799537">
    <property type="component" value="Unassembled WGS sequence"/>
</dbReference>
<evidence type="ECO:0000256" key="1">
    <source>
        <dbReference type="SAM" id="MobiDB-lite"/>
    </source>
</evidence>
<feature type="region of interest" description="Disordered" evidence="1">
    <location>
        <begin position="1"/>
        <end position="26"/>
    </location>
</feature>
<keyword evidence="3" id="KW-1185">Reference proteome</keyword>
<reference evidence="2" key="1">
    <citation type="journal article" date="2020" name="Stud. Mycol.">
        <title>101 Dothideomycetes genomes: a test case for predicting lifestyles and emergence of pathogens.</title>
        <authorList>
            <person name="Haridas S."/>
            <person name="Albert R."/>
            <person name="Binder M."/>
            <person name="Bloem J."/>
            <person name="Labutti K."/>
            <person name="Salamov A."/>
            <person name="Andreopoulos B."/>
            <person name="Baker S."/>
            <person name="Barry K."/>
            <person name="Bills G."/>
            <person name="Bluhm B."/>
            <person name="Cannon C."/>
            <person name="Castanera R."/>
            <person name="Culley D."/>
            <person name="Daum C."/>
            <person name="Ezra D."/>
            <person name="Gonzalez J."/>
            <person name="Henrissat B."/>
            <person name="Kuo A."/>
            <person name="Liang C."/>
            <person name="Lipzen A."/>
            <person name="Lutzoni F."/>
            <person name="Magnuson J."/>
            <person name="Mondo S."/>
            <person name="Nolan M."/>
            <person name="Ohm R."/>
            <person name="Pangilinan J."/>
            <person name="Park H.-J."/>
            <person name="Ramirez L."/>
            <person name="Alfaro M."/>
            <person name="Sun H."/>
            <person name="Tritt A."/>
            <person name="Yoshinaga Y."/>
            <person name="Zwiers L.-H."/>
            <person name="Turgeon B."/>
            <person name="Goodwin S."/>
            <person name="Spatafora J."/>
            <person name="Crous P."/>
            <person name="Grigoriev I."/>
        </authorList>
    </citation>
    <scope>NUCLEOTIDE SEQUENCE</scope>
    <source>
        <strain evidence="2">ATCC 36951</strain>
    </source>
</reference>
<dbReference type="EMBL" id="ML993608">
    <property type="protein sequence ID" value="KAF2163500.1"/>
    <property type="molecule type" value="Genomic_DNA"/>
</dbReference>
<dbReference type="AlphaFoldDB" id="A0A6A6CBB7"/>